<name>A0ACB8Y9Z9_ARCLA</name>
<accession>A0ACB8Y9Z9</accession>
<dbReference type="Proteomes" id="UP001055879">
    <property type="component" value="Linkage Group LG13"/>
</dbReference>
<protein>
    <submittedName>
        <fullName evidence="1">Uncharacterized protein</fullName>
    </submittedName>
</protein>
<gene>
    <name evidence="1" type="ORF">L6452_36664</name>
</gene>
<reference evidence="1 2" key="2">
    <citation type="journal article" date="2022" name="Mol. Ecol. Resour.">
        <title>The genomes of chicory, endive, great burdock and yacon provide insights into Asteraceae paleo-polyploidization history and plant inulin production.</title>
        <authorList>
            <person name="Fan W."/>
            <person name="Wang S."/>
            <person name="Wang H."/>
            <person name="Wang A."/>
            <person name="Jiang F."/>
            <person name="Liu H."/>
            <person name="Zhao H."/>
            <person name="Xu D."/>
            <person name="Zhang Y."/>
        </authorList>
    </citation>
    <scope>NUCLEOTIDE SEQUENCE [LARGE SCALE GENOMIC DNA]</scope>
    <source>
        <strain evidence="2">cv. Niubang</strain>
    </source>
</reference>
<keyword evidence="2" id="KW-1185">Reference proteome</keyword>
<reference evidence="2" key="1">
    <citation type="journal article" date="2022" name="Mol. Ecol. Resour.">
        <title>The genomes of chicory, endive, great burdock and yacon provide insights into Asteraceae palaeo-polyploidization history and plant inulin production.</title>
        <authorList>
            <person name="Fan W."/>
            <person name="Wang S."/>
            <person name="Wang H."/>
            <person name="Wang A."/>
            <person name="Jiang F."/>
            <person name="Liu H."/>
            <person name="Zhao H."/>
            <person name="Xu D."/>
            <person name="Zhang Y."/>
        </authorList>
    </citation>
    <scope>NUCLEOTIDE SEQUENCE [LARGE SCALE GENOMIC DNA]</scope>
    <source>
        <strain evidence="2">cv. Niubang</strain>
    </source>
</reference>
<organism evidence="1 2">
    <name type="scientific">Arctium lappa</name>
    <name type="common">Greater burdock</name>
    <name type="synonym">Lappa major</name>
    <dbReference type="NCBI Taxonomy" id="4217"/>
    <lineage>
        <taxon>Eukaryota</taxon>
        <taxon>Viridiplantae</taxon>
        <taxon>Streptophyta</taxon>
        <taxon>Embryophyta</taxon>
        <taxon>Tracheophyta</taxon>
        <taxon>Spermatophyta</taxon>
        <taxon>Magnoliopsida</taxon>
        <taxon>eudicotyledons</taxon>
        <taxon>Gunneridae</taxon>
        <taxon>Pentapetalae</taxon>
        <taxon>asterids</taxon>
        <taxon>campanulids</taxon>
        <taxon>Asterales</taxon>
        <taxon>Asteraceae</taxon>
        <taxon>Carduoideae</taxon>
        <taxon>Cardueae</taxon>
        <taxon>Arctiinae</taxon>
        <taxon>Arctium</taxon>
    </lineage>
</organism>
<dbReference type="EMBL" id="CM042059">
    <property type="protein sequence ID" value="KAI3681859.1"/>
    <property type="molecule type" value="Genomic_DNA"/>
</dbReference>
<comment type="caution">
    <text evidence="1">The sequence shown here is derived from an EMBL/GenBank/DDBJ whole genome shotgun (WGS) entry which is preliminary data.</text>
</comment>
<evidence type="ECO:0000313" key="2">
    <source>
        <dbReference type="Proteomes" id="UP001055879"/>
    </source>
</evidence>
<proteinExistence type="predicted"/>
<evidence type="ECO:0000313" key="1">
    <source>
        <dbReference type="EMBL" id="KAI3681859.1"/>
    </source>
</evidence>
<sequence length="412" mass="45202">MEHLNIFILLLLPSFATSQYNCPFAFCGSTTFIVRFPFRMLGQQPAICGYPGFNLRCNRLGTMLLNLPKSGDFSVRTIDYRSQVIQVYDPSGCSAARLLNLDLSGSPFSVSASRNYTLLSCPVEITTARFRTVDCLSNSTYSTIATTSVSFATVMANRTGCRVIGPLRYPTSRYQDREGLSSDLNMDISLTWDNPNCQDCAADGGTCGYTNTSMKETACFNDTEKGNNKAMIAMIIVSVGMALPAIAASAAIACYICRKDRRVSTWMARNTTPDATTMLPETAAATLWRGSLTIGLDQSTIESYTKVVLGESMRLPGHDDASCAICLSEYNVKESVRCIPDCRHCFHAECIDEWLKLKGTCPVCRNSPSPAHEMIRGIPLCGHSFHAEPVAQYARMLLVLLMLQIKTSKTIA</sequence>